<dbReference type="AlphaFoldDB" id="A0A381YZ55"/>
<evidence type="ECO:0000313" key="1">
    <source>
        <dbReference type="EMBL" id="SVA82230.1"/>
    </source>
</evidence>
<dbReference type="EMBL" id="UINC01019425">
    <property type="protein sequence ID" value="SVA82230.1"/>
    <property type="molecule type" value="Genomic_DNA"/>
</dbReference>
<proteinExistence type="predicted"/>
<sequence length="34" mass="3711">MPKQSGPIISYQSAQMSWDDSQLSNLGSKGILDK</sequence>
<protein>
    <submittedName>
        <fullName evidence="1">Uncharacterized protein</fullName>
    </submittedName>
</protein>
<name>A0A381YZ55_9ZZZZ</name>
<organism evidence="1">
    <name type="scientific">marine metagenome</name>
    <dbReference type="NCBI Taxonomy" id="408172"/>
    <lineage>
        <taxon>unclassified sequences</taxon>
        <taxon>metagenomes</taxon>
        <taxon>ecological metagenomes</taxon>
    </lineage>
</organism>
<gene>
    <name evidence="1" type="ORF">METZ01_LOCUS135084</name>
</gene>
<reference evidence="1" key="1">
    <citation type="submission" date="2018-05" db="EMBL/GenBank/DDBJ databases">
        <authorList>
            <person name="Lanie J.A."/>
            <person name="Ng W.-L."/>
            <person name="Kazmierczak K.M."/>
            <person name="Andrzejewski T.M."/>
            <person name="Davidsen T.M."/>
            <person name="Wayne K.J."/>
            <person name="Tettelin H."/>
            <person name="Glass J.I."/>
            <person name="Rusch D."/>
            <person name="Podicherti R."/>
            <person name="Tsui H.-C.T."/>
            <person name="Winkler M.E."/>
        </authorList>
    </citation>
    <scope>NUCLEOTIDE SEQUENCE</scope>
</reference>
<accession>A0A381YZ55</accession>